<dbReference type="PANTHER" id="PTHR31214:SF2">
    <property type="entry name" value="PROTEIN FAM221A"/>
    <property type="match status" value="1"/>
</dbReference>
<feature type="region of interest" description="Disordered" evidence="3">
    <location>
        <begin position="257"/>
        <end position="282"/>
    </location>
</feature>
<dbReference type="AlphaFoldDB" id="A0A9D3PG99"/>
<keyword evidence="5" id="KW-1185">Reference proteome</keyword>
<comment type="caution">
    <text evidence="4">The sequence shown here is derived from an EMBL/GenBank/DDBJ whole genome shotgun (WGS) entry which is preliminary data.</text>
</comment>
<gene>
    <name evidence="4" type="ORF">MATL_G00227590</name>
</gene>
<protein>
    <recommendedName>
        <fullName evidence="2">Protein FAM221A</fullName>
    </recommendedName>
</protein>
<dbReference type="EMBL" id="JAFDVH010000021">
    <property type="protein sequence ID" value="KAG7457483.1"/>
    <property type="molecule type" value="Genomic_DNA"/>
</dbReference>
<dbReference type="PANTHER" id="PTHR31214">
    <property type="entry name" value="PROTEIN FAM221A-RELATED"/>
    <property type="match status" value="1"/>
</dbReference>
<dbReference type="Proteomes" id="UP001046870">
    <property type="component" value="Chromosome 21"/>
</dbReference>
<evidence type="ECO:0000256" key="1">
    <source>
        <dbReference type="ARBA" id="ARBA00011026"/>
    </source>
</evidence>
<dbReference type="InterPro" id="IPR026755">
    <property type="entry name" value="Fam221a/b"/>
</dbReference>
<feature type="region of interest" description="Disordered" evidence="3">
    <location>
        <begin position="195"/>
        <end position="230"/>
    </location>
</feature>
<name>A0A9D3PG99_MEGAT</name>
<evidence type="ECO:0000313" key="4">
    <source>
        <dbReference type="EMBL" id="KAG7457483.1"/>
    </source>
</evidence>
<comment type="similarity">
    <text evidence="1">Belongs to the FAM221 family.</text>
</comment>
<sequence>MCTCRIVGEDDGGKLFTPEEYEEYKRRILPQRLRNRLYVSFGVPGGIDCKLVGPETPCFCSHRYKQHQTDFEELPSERPLELPCRVRGCRCVSYQYVNLCGSRPVRCRCKHSAHDHSEAPGHLCRKCSGCTGFRSPYTCGCGQPSHAHETLVETRQEREARGRPVGRDVPYAAMGGLTGFSSLADGYLRLDHSGTGVPPALEAGGPMPAPAHTLEEAHSPRTQTPDEDSLTNRLAALRTREEEDMAYFERRYQERMKMEREAKRKASRSLTTPAGHEPRPQC</sequence>
<proteinExistence type="inferred from homology"/>
<evidence type="ECO:0000256" key="3">
    <source>
        <dbReference type="SAM" id="MobiDB-lite"/>
    </source>
</evidence>
<organism evidence="4 5">
    <name type="scientific">Megalops atlanticus</name>
    <name type="common">Tarpon</name>
    <name type="synonym">Clupea gigantea</name>
    <dbReference type="NCBI Taxonomy" id="7932"/>
    <lineage>
        <taxon>Eukaryota</taxon>
        <taxon>Metazoa</taxon>
        <taxon>Chordata</taxon>
        <taxon>Craniata</taxon>
        <taxon>Vertebrata</taxon>
        <taxon>Euteleostomi</taxon>
        <taxon>Actinopterygii</taxon>
        <taxon>Neopterygii</taxon>
        <taxon>Teleostei</taxon>
        <taxon>Elopiformes</taxon>
        <taxon>Megalopidae</taxon>
        <taxon>Megalops</taxon>
    </lineage>
</organism>
<evidence type="ECO:0000256" key="2">
    <source>
        <dbReference type="ARBA" id="ARBA00039630"/>
    </source>
</evidence>
<dbReference type="Pfam" id="PF14753">
    <property type="entry name" value="FAM221"/>
    <property type="match status" value="1"/>
</dbReference>
<dbReference type="OrthoDB" id="310364at2759"/>
<reference evidence="4" key="1">
    <citation type="submission" date="2021-01" db="EMBL/GenBank/DDBJ databases">
        <authorList>
            <person name="Zahm M."/>
            <person name="Roques C."/>
            <person name="Cabau C."/>
            <person name="Klopp C."/>
            <person name="Donnadieu C."/>
            <person name="Jouanno E."/>
            <person name="Lampietro C."/>
            <person name="Louis A."/>
            <person name="Herpin A."/>
            <person name="Echchiki A."/>
            <person name="Berthelot C."/>
            <person name="Parey E."/>
            <person name="Roest-Crollius H."/>
            <person name="Braasch I."/>
            <person name="Postlethwait J."/>
            <person name="Bobe J."/>
            <person name="Montfort J."/>
            <person name="Bouchez O."/>
            <person name="Begum T."/>
            <person name="Mejri S."/>
            <person name="Adams A."/>
            <person name="Chen W.-J."/>
            <person name="Guiguen Y."/>
        </authorList>
    </citation>
    <scope>NUCLEOTIDE SEQUENCE</scope>
    <source>
        <strain evidence="4">YG-15Mar2019-1</strain>
        <tissue evidence="4">Brain</tissue>
    </source>
</reference>
<evidence type="ECO:0000313" key="5">
    <source>
        <dbReference type="Proteomes" id="UP001046870"/>
    </source>
</evidence>
<accession>A0A9D3PG99</accession>